<keyword evidence="1" id="KW-0472">Membrane</keyword>
<feature type="transmembrane region" description="Helical" evidence="1">
    <location>
        <begin position="175"/>
        <end position="200"/>
    </location>
</feature>
<dbReference type="Pfam" id="PF04870">
    <property type="entry name" value="Moulting_cycle"/>
    <property type="match status" value="1"/>
</dbReference>
<dbReference type="Proteomes" id="UP000270094">
    <property type="component" value="Unassembled WGS sequence"/>
</dbReference>
<reference evidence="2 3" key="1">
    <citation type="submission" date="2018-11" db="EMBL/GenBank/DDBJ databases">
        <authorList>
            <consortium name="Pathogen Informatics"/>
        </authorList>
    </citation>
    <scope>NUCLEOTIDE SEQUENCE [LARGE SCALE GENOMIC DNA]</scope>
</reference>
<dbReference type="AlphaFoldDB" id="A0A3P7KAQ8"/>
<dbReference type="InterPro" id="IPR006954">
    <property type="entry name" value="Mlt-10-like"/>
</dbReference>
<gene>
    <name evidence="2" type="ORF">SVUK_LOCUS3373</name>
</gene>
<protein>
    <submittedName>
        <fullName evidence="2">Uncharacterized protein</fullName>
    </submittedName>
</protein>
<feature type="transmembrane region" description="Helical" evidence="1">
    <location>
        <begin position="206"/>
        <end position="227"/>
    </location>
</feature>
<evidence type="ECO:0000256" key="1">
    <source>
        <dbReference type="SAM" id="Phobius"/>
    </source>
</evidence>
<dbReference type="PANTHER" id="PTHR21523">
    <property type="match status" value="1"/>
</dbReference>
<feature type="transmembrane region" description="Helical" evidence="1">
    <location>
        <begin position="239"/>
        <end position="262"/>
    </location>
</feature>
<keyword evidence="1" id="KW-1133">Transmembrane helix</keyword>
<dbReference type="EMBL" id="UYYB01008601">
    <property type="protein sequence ID" value="VDM68375.1"/>
    <property type="molecule type" value="Genomic_DNA"/>
</dbReference>
<dbReference type="OrthoDB" id="5917548at2759"/>
<keyword evidence="3" id="KW-1185">Reference proteome</keyword>
<organism evidence="2 3">
    <name type="scientific">Strongylus vulgaris</name>
    <name type="common">Blood worm</name>
    <dbReference type="NCBI Taxonomy" id="40348"/>
    <lineage>
        <taxon>Eukaryota</taxon>
        <taxon>Metazoa</taxon>
        <taxon>Ecdysozoa</taxon>
        <taxon>Nematoda</taxon>
        <taxon>Chromadorea</taxon>
        <taxon>Rhabditida</taxon>
        <taxon>Rhabditina</taxon>
        <taxon>Rhabditomorpha</taxon>
        <taxon>Strongyloidea</taxon>
        <taxon>Strongylidae</taxon>
        <taxon>Strongylus</taxon>
    </lineage>
</organism>
<feature type="transmembrane region" description="Helical" evidence="1">
    <location>
        <begin position="282"/>
        <end position="302"/>
    </location>
</feature>
<sequence length="328" mass="35540">PCLLYSLLKEKRQKEAAKQDIRKVRGPDGQPIYLTKENVTKIYGEYEGSKIELFEQLEKSFTKEQRHQMNSAGYAVLSPAQRELIYGPNSPMNDSIALDRMRNVTNDVVHRTVRDTIRFVGAGELRYEVHDGVGKLAPVVSRRQKRQARVLNPLVLQAIVNDPAGASAPLILSPVVLSALINSPAVFGAIVLSPFVFLPLITSPRVLSPIILTPAIGTPIILSPLVLDPFVLSPGVMNPFVLSPFVLTPLILSPQALTPLILSPFVLSPLVGTPNALSPLVLSPFAASPLVYSTPILSALVLSPHFLSPNIHSQGIAFTSVLSPAYLS</sequence>
<feature type="non-terminal residue" evidence="2">
    <location>
        <position position="1"/>
    </location>
</feature>
<proteinExistence type="predicted"/>
<dbReference type="PANTHER" id="PTHR21523:SF37">
    <property type="entry name" value="MLT-TEN (MLT-10) RELATED"/>
    <property type="match status" value="1"/>
</dbReference>
<evidence type="ECO:0000313" key="3">
    <source>
        <dbReference type="Proteomes" id="UP000270094"/>
    </source>
</evidence>
<name>A0A3P7KAQ8_STRVU</name>
<accession>A0A3P7KAQ8</accession>
<evidence type="ECO:0000313" key="2">
    <source>
        <dbReference type="EMBL" id="VDM68375.1"/>
    </source>
</evidence>
<keyword evidence="1" id="KW-0812">Transmembrane</keyword>